<dbReference type="InterPro" id="IPR014221">
    <property type="entry name" value="SpoII_E"/>
</dbReference>
<evidence type="ECO:0000313" key="4">
    <source>
        <dbReference type="EMBL" id="AYD41275.1"/>
    </source>
</evidence>
<dbReference type="OrthoDB" id="9763774at2"/>
<keyword evidence="5" id="KW-1185">Reference proteome</keyword>
<dbReference type="GO" id="GO:0004722">
    <property type="term" value="F:protein serine/threonine phosphatase activity"/>
    <property type="evidence" value="ECO:0007669"/>
    <property type="project" value="UniProtKB-EC"/>
</dbReference>
<name>A0A386H6Y4_9CLOT</name>
<evidence type="ECO:0000256" key="1">
    <source>
        <dbReference type="ARBA" id="ARBA00022801"/>
    </source>
</evidence>
<dbReference type="SUPFAM" id="SSF81606">
    <property type="entry name" value="PP2C-like"/>
    <property type="match status" value="1"/>
</dbReference>
<dbReference type="Gene3D" id="3.60.40.10">
    <property type="entry name" value="PPM-type phosphatase domain"/>
    <property type="match status" value="1"/>
</dbReference>
<organism evidence="4 5">
    <name type="scientific">Clostridium fermenticellae</name>
    <dbReference type="NCBI Taxonomy" id="2068654"/>
    <lineage>
        <taxon>Bacteria</taxon>
        <taxon>Bacillati</taxon>
        <taxon>Bacillota</taxon>
        <taxon>Clostridia</taxon>
        <taxon>Eubacteriales</taxon>
        <taxon>Clostridiaceae</taxon>
        <taxon>Clostridium</taxon>
    </lineage>
</organism>
<feature type="transmembrane region" description="Helical" evidence="2">
    <location>
        <begin position="48"/>
        <end position="65"/>
    </location>
</feature>
<protein>
    <submittedName>
        <fullName evidence="4">Stage II sporulation protein E</fullName>
        <ecNumber evidence="4">3.1.3.16</ecNumber>
    </submittedName>
</protein>
<dbReference type="SMART" id="SM00331">
    <property type="entry name" value="PP2C_SIG"/>
    <property type="match status" value="1"/>
</dbReference>
<dbReference type="PANTHER" id="PTHR43156:SF2">
    <property type="entry name" value="STAGE II SPORULATION PROTEIN E"/>
    <property type="match status" value="1"/>
</dbReference>
<evidence type="ECO:0000313" key="5">
    <source>
        <dbReference type="Proteomes" id="UP000266301"/>
    </source>
</evidence>
<dbReference type="InterPro" id="IPR045768">
    <property type="entry name" value="SpoIIE_N"/>
</dbReference>
<dbReference type="InterPro" id="IPR052016">
    <property type="entry name" value="Bact_Sigma-Reg"/>
</dbReference>
<sequence>MQYGVEIFPYQRIKKIKDKQKQRLIRFPIMKVTLVLLSALLASRVVMVNLMAPFGLAFLIAIIVYEDKKMSLAAGIGTLIGYLTVIHSMNDLPMYILASLMLIISKYILDNMKQKSKLLILFSGIFVEFIAYKLLIGKIVFGMSVLTSFFEICCIFPIYFIINYSMECFKLLRTRHLYTSEEIISMSIVMSLIVAGTWGVDIKGITIRNVVALTFVLILGYVKGSSAGSAVGVAMGTIIGMTSSNMIIYVGVYGLCGLVSGVFRETGKWMSGISYLVAFSVLKMYSNIAVQFNIIEVIISCCIFLAIPVSILNKIEVELEWEKKQEYFKESYAERIKGILMVKLESFSDILHNISEALEKLVNNDKLIMKNKSSAMIENLAGRVCSDCSMKSMCWNRENFYTYNAFGELIQNFQDNNKDIPYELERKCTKRSVLLKETENIVNNYIISEMWRNRLSECRELLGGQIDNMASSVSEIVKEFDMNIRFNPDIENRLRRILTKNKIKYVDMFCYNDKNERIIIKISMEACGGKQLCAKKILPLVNQAADKIMCINDDGCKINNSLKTCDITFEEMPKYYVSTYAGKMCKDGEEFSGDSYTFGKSSDGAYISMISDGMGSGPEAGQESSAVVNIVQKFLKQGFDKITAINTVNSIMSIKFSEDEKFSTIDLSSIDLYSGKIDFVKIGAAASFIKRGEDVSVIDSKSLPIGVLDKPDIDSAQKKVKNGDLIIMVSDGILDHENKSVGSVDWFIEFLKGNNCNDPKQLGHEIIDKSKEISNGKIRDDMTVIVGKVYSLY</sequence>
<feature type="transmembrane region" description="Helical" evidence="2">
    <location>
        <begin position="183"/>
        <end position="200"/>
    </location>
</feature>
<gene>
    <name evidence="4" type="primary">spoIIE</name>
    <name evidence="4" type="ORF">D4Z93_12435</name>
</gene>
<dbReference type="EMBL" id="CP032416">
    <property type="protein sequence ID" value="AYD41275.1"/>
    <property type="molecule type" value="Genomic_DNA"/>
</dbReference>
<keyword evidence="2" id="KW-1133">Transmembrane helix</keyword>
<feature type="transmembrane region" description="Helical" evidence="2">
    <location>
        <begin position="118"/>
        <end position="135"/>
    </location>
</feature>
<keyword evidence="2" id="KW-0812">Transmembrane</keyword>
<dbReference type="EC" id="3.1.3.16" evidence="4"/>
<proteinExistence type="predicted"/>
<evidence type="ECO:0000259" key="3">
    <source>
        <dbReference type="SMART" id="SM00331"/>
    </source>
</evidence>
<dbReference type="InterPro" id="IPR001932">
    <property type="entry name" value="PPM-type_phosphatase-like_dom"/>
</dbReference>
<feature type="transmembrane region" description="Helical" evidence="2">
    <location>
        <begin position="92"/>
        <end position="109"/>
    </location>
</feature>
<feature type="domain" description="PPM-type phosphatase" evidence="3">
    <location>
        <begin position="574"/>
        <end position="789"/>
    </location>
</feature>
<dbReference type="PANTHER" id="PTHR43156">
    <property type="entry name" value="STAGE II SPORULATION PROTEIN E-RELATED"/>
    <property type="match status" value="1"/>
</dbReference>
<accession>A0A386H6Y4</accession>
<dbReference type="RefSeq" id="WP_119973969.1">
    <property type="nucleotide sequence ID" value="NZ_CP032416.1"/>
</dbReference>
<dbReference type="Pfam" id="PF07228">
    <property type="entry name" value="SpoIIE"/>
    <property type="match status" value="1"/>
</dbReference>
<dbReference type="AlphaFoldDB" id="A0A386H6Y4"/>
<keyword evidence="2" id="KW-0472">Membrane</keyword>
<feature type="transmembrane region" description="Helical" evidence="2">
    <location>
        <begin position="141"/>
        <end position="162"/>
    </location>
</feature>
<dbReference type="NCBIfam" id="TIGR02865">
    <property type="entry name" value="spore_II_E"/>
    <property type="match status" value="1"/>
</dbReference>
<dbReference type="InterPro" id="IPR036457">
    <property type="entry name" value="PPM-type-like_dom_sf"/>
</dbReference>
<keyword evidence="1 4" id="KW-0378">Hydrolase</keyword>
<feature type="transmembrane region" description="Helical" evidence="2">
    <location>
        <begin position="70"/>
        <end position="86"/>
    </location>
</feature>
<evidence type="ECO:0000256" key="2">
    <source>
        <dbReference type="SAM" id="Phobius"/>
    </source>
</evidence>
<feature type="transmembrane region" description="Helical" evidence="2">
    <location>
        <begin position="292"/>
        <end position="312"/>
    </location>
</feature>
<reference evidence="4 5" key="1">
    <citation type="journal article" date="2019" name="Int. J. Syst. Evol. Microbiol.">
        <title>Clostridium fermenticellae sp. nov., isolated from the mud in a fermentation cellar for the production of the Chinese liquor, baijiu.</title>
        <authorList>
            <person name="Xu P.X."/>
            <person name="Chai L.J."/>
            <person name="Qiu T."/>
            <person name="Zhang X.J."/>
            <person name="Lu Z.M."/>
            <person name="Xiao C."/>
            <person name="Wang S.T."/>
            <person name="Shen C.H."/>
            <person name="Shi J.S."/>
            <person name="Xu Z.H."/>
        </authorList>
    </citation>
    <scope>NUCLEOTIDE SEQUENCE [LARGE SCALE GENOMIC DNA]</scope>
    <source>
        <strain evidence="4 5">JN500901</strain>
    </source>
</reference>
<feature type="transmembrane region" description="Helical" evidence="2">
    <location>
        <begin position="24"/>
        <end position="42"/>
    </location>
</feature>
<dbReference type="KEGG" id="cfer:D4Z93_12435"/>
<dbReference type="Proteomes" id="UP000266301">
    <property type="component" value="Chromosome"/>
</dbReference>
<dbReference type="Pfam" id="PF19732">
    <property type="entry name" value="SpoIIE_N"/>
    <property type="match status" value="1"/>
</dbReference>
<feature type="transmembrane region" description="Helical" evidence="2">
    <location>
        <begin position="269"/>
        <end position="285"/>
    </location>
</feature>